<dbReference type="RefSeq" id="WP_200390792.1">
    <property type="nucleotide sequence ID" value="NZ_JAENIO010000008.1"/>
</dbReference>
<protein>
    <submittedName>
        <fullName evidence="1">Uncharacterized protein</fullName>
    </submittedName>
</protein>
<organism evidence="1 2">
    <name type="scientific">Roseibacillus ishigakijimensis</name>
    <dbReference type="NCBI Taxonomy" id="454146"/>
    <lineage>
        <taxon>Bacteria</taxon>
        <taxon>Pseudomonadati</taxon>
        <taxon>Verrucomicrobiota</taxon>
        <taxon>Verrucomicrobiia</taxon>
        <taxon>Verrucomicrobiales</taxon>
        <taxon>Verrucomicrobiaceae</taxon>
        <taxon>Roseibacillus</taxon>
    </lineage>
</organism>
<accession>A0A934VLL3</accession>
<sequence length="67" mass="7372">MPFFVPLPRLIVLLPLHRNASEIDKIPQQAHSPLIITEIRQIGDHKGVILDEATLAALGLEVGDQIV</sequence>
<dbReference type="EMBL" id="JAENIO010000008">
    <property type="protein sequence ID" value="MBK1833357.1"/>
    <property type="molecule type" value="Genomic_DNA"/>
</dbReference>
<proteinExistence type="predicted"/>
<comment type="caution">
    <text evidence="1">The sequence shown here is derived from an EMBL/GenBank/DDBJ whole genome shotgun (WGS) entry which is preliminary data.</text>
</comment>
<dbReference type="AlphaFoldDB" id="A0A934VLL3"/>
<evidence type="ECO:0000313" key="1">
    <source>
        <dbReference type="EMBL" id="MBK1833357.1"/>
    </source>
</evidence>
<gene>
    <name evidence="1" type="ORF">JIN78_04720</name>
</gene>
<dbReference type="Proteomes" id="UP000604083">
    <property type="component" value="Unassembled WGS sequence"/>
</dbReference>
<evidence type="ECO:0000313" key="2">
    <source>
        <dbReference type="Proteomes" id="UP000604083"/>
    </source>
</evidence>
<reference evidence="1" key="1">
    <citation type="submission" date="2021-01" db="EMBL/GenBank/DDBJ databases">
        <title>Modified the classification status of verrucomicrobia.</title>
        <authorList>
            <person name="Feng X."/>
        </authorList>
    </citation>
    <scope>NUCLEOTIDE SEQUENCE</scope>
    <source>
        <strain evidence="1">KCTC 12986</strain>
    </source>
</reference>
<keyword evidence="2" id="KW-1185">Reference proteome</keyword>
<name>A0A934VLL3_9BACT</name>